<dbReference type="OrthoDB" id="9789113at2"/>
<dbReference type="RefSeq" id="WP_074731360.1">
    <property type="nucleotide sequence ID" value="NZ_CACVPP010000014.1"/>
</dbReference>
<dbReference type="PANTHER" id="PTHR14969:SF13">
    <property type="entry name" value="AT30094P"/>
    <property type="match status" value="1"/>
</dbReference>
<evidence type="ECO:0000259" key="2">
    <source>
        <dbReference type="SMART" id="SM00014"/>
    </source>
</evidence>
<evidence type="ECO:0000313" key="3">
    <source>
        <dbReference type="EMBL" id="SEI52709.1"/>
    </source>
</evidence>
<dbReference type="Pfam" id="PF01569">
    <property type="entry name" value="PAP2"/>
    <property type="match status" value="1"/>
</dbReference>
<dbReference type="PANTHER" id="PTHR14969">
    <property type="entry name" value="SPHINGOSINE-1-PHOSPHATE PHOSPHOHYDROLASE"/>
    <property type="match status" value="1"/>
</dbReference>
<organism evidence="3 4">
    <name type="scientific">Sharpea azabuensis</name>
    <dbReference type="NCBI Taxonomy" id="322505"/>
    <lineage>
        <taxon>Bacteria</taxon>
        <taxon>Bacillati</taxon>
        <taxon>Bacillota</taxon>
        <taxon>Erysipelotrichia</taxon>
        <taxon>Erysipelotrichales</taxon>
        <taxon>Coprobacillaceae</taxon>
        <taxon>Sharpea</taxon>
    </lineage>
</organism>
<dbReference type="InterPro" id="IPR000326">
    <property type="entry name" value="PAP2/HPO"/>
</dbReference>
<dbReference type="InterPro" id="IPR036938">
    <property type="entry name" value="PAP2/HPO_sf"/>
</dbReference>
<dbReference type="Proteomes" id="UP000183028">
    <property type="component" value="Unassembled WGS sequence"/>
</dbReference>
<keyword evidence="1" id="KW-1133">Transmembrane helix</keyword>
<evidence type="ECO:0000256" key="1">
    <source>
        <dbReference type="SAM" id="Phobius"/>
    </source>
</evidence>
<reference evidence="4" key="1">
    <citation type="submission" date="2016-10" db="EMBL/GenBank/DDBJ databases">
        <authorList>
            <person name="Varghese N."/>
        </authorList>
    </citation>
    <scope>NUCLEOTIDE SEQUENCE [LARGE SCALE GENOMIC DNA]</scope>
    <source>
        <strain evidence="4">DSM 20406</strain>
    </source>
</reference>
<dbReference type="AlphaFoldDB" id="A0A1H6RA65"/>
<dbReference type="eggNOG" id="COG0671">
    <property type="taxonomic scope" value="Bacteria"/>
</dbReference>
<dbReference type="STRING" id="322505.SAMN04487836_11557"/>
<dbReference type="SMART" id="SM00014">
    <property type="entry name" value="acidPPc"/>
    <property type="match status" value="1"/>
</dbReference>
<keyword evidence="1" id="KW-0812">Transmembrane</keyword>
<feature type="transmembrane region" description="Helical" evidence="1">
    <location>
        <begin position="23"/>
        <end position="48"/>
    </location>
</feature>
<evidence type="ECO:0000313" key="4">
    <source>
        <dbReference type="Proteomes" id="UP000183028"/>
    </source>
</evidence>
<name>A0A1H6RA65_9FIRM</name>
<proteinExistence type="predicted"/>
<feature type="transmembrane region" description="Helical" evidence="1">
    <location>
        <begin position="143"/>
        <end position="162"/>
    </location>
</feature>
<dbReference type="CDD" id="cd01610">
    <property type="entry name" value="PAP2_like"/>
    <property type="match status" value="1"/>
</dbReference>
<keyword evidence="1" id="KW-0472">Membrane</keyword>
<protein>
    <submittedName>
        <fullName evidence="3">PAP2 superfamily protein</fullName>
    </submittedName>
</protein>
<dbReference type="EMBL" id="FNYK01000008">
    <property type="protein sequence ID" value="SEI52709.1"/>
    <property type="molecule type" value="Genomic_DNA"/>
</dbReference>
<sequence length="163" mass="18705">MKDYQTFYQKISKPFLKKSYQQALYYTNKVLTMIMYIAYPALLIYLFYTHSVMLVKTILIPAISFLLLSLVRHYINSPRPYEKYSIKPLIHKDTKGHSMPSRHVFSSAIIAMCFIHQNSLLGGLLLLITLIEAYIRVVGGVHFVKDVVVGFLIGIGCGLLLWI</sequence>
<feature type="transmembrane region" description="Helical" evidence="1">
    <location>
        <begin position="104"/>
        <end position="131"/>
    </location>
</feature>
<accession>A0A1H6RA65</accession>
<feature type="transmembrane region" description="Helical" evidence="1">
    <location>
        <begin position="54"/>
        <end position="75"/>
    </location>
</feature>
<dbReference type="SUPFAM" id="SSF48317">
    <property type="entry name" value="Acid phosphatase/Vanadium-dependent haloperoxidase"/>
    <property type="match status" value="1"/>
</dbReference>
<feature type="domain" description="Phosphatidic acid phosphatase type 2/haloperoxidase" evidence="2">
    <location>
        <begin position="53"/>
        <end position="162"/>
    </location>
</feature>
<keyword evidence="4" id="KW-1185">Reference proteome</keyword>
<gene>
    <name evidence="3" type="ORF">SAMN04487834_10081</name>
</gene>
<dbReference type="Gene3D" id="1.20.144.10">
    <property type="entry name" value="Phosphatidic acid phosphatase type 2/haloperoxidase"/>
    <property type="match status" value="1"/>
</dbReference>